<protein>
    <submittedName>
        <fullName evidence="6">Uncharacterized protein</fullName>
    </submittedName>
</protein>
<evidence type="ECO:0000313" key="6">
    <source>
        <dbReference type="EnsemblMetazoa" id="PPAI000137-PA"/>
    </source>
</evidence>
<evidence type="ECO:0000256" key="5">
    <source>
        <dbReference type="SAM" id="MobiDB-lite"/>
    </source>
</evidence>
<dbReference type="EnsemblMetazoa" id="PPAI000137-RA">
    <property type="protein sequence ID" value="PPAI000137-PA"/>
    <property type="gene ID" value="PPAI000137"/>
</dbReference>
<dbReference type="Gene3D" id="2.30.30.140">
    <property type="match status" value="2"/>
</dbReference>
<evidence type="ECO:0000256" key="4">
    <source>
        <dbReference type="ARBA" id="ARBA00022871"/>
    </source>
</evidence>
<evidence type="ECO:0000313" key="7">
    <source>
        <dbReference type="Proteomes" id="UP000092462"/>
    </source>
</evidence>
<dbReference type="Pfam" id="PF12872">
    <property type="entry name" value="OST-HTH"/>
    <property type="match status" value="1"/>
</dbReference>
<dbReference type="InterPro" id="IPR002999">
    <property type="entry name" value="Tudor"/>
</dbReference>
<dbReference type="SUPFAM" id="SSF63748">
    <property type="entry name" value="Tudor/PWWP/MBT"/>
    <property type="match status" value="2"/>
</dbReference>
<dbReference type="InterPro" id="IPR025605">
    <property type="entry name" value="OST-HTH/LOTUS_dom"/>
</dbReference>
<keyword evidence="4" id="KW-0744">Spermatogenesis</keyword>
<dbReference type="Gene3D" id="3.30.420.610">
    <property type="entry name" value="LOTUS domain-like"/>
    <property type="match status" value="2"/>
</dbReference>
<proteinExistence type="predicted"/>
<reference evidence="6" key="1">
    <citation type="submission" date="2022-08" db="UniProtKB">
        <authorList>
            <consortium name="EnsemblMetazoa"/>
        </authorList>
    </citation>
    <scope>IDENTIFICATION</scope>
    <source>
        <strain evidence="6">Israel</strain>
    </source>
</reference>
<dbReference type="Proteomes" id="UP000092462">
    <property type="component" value="Unassembled WGS sequence"/>
</dbReference>
<dbReference type="CDD" id="cd09972">
    <property type="entry name" value="LOTUS_TDRD_OSKAR"/>
    <property type="match status" value="1"/>
</dbReference>
<feature type="region of interest" description="Disordered" evidence="5">
    <location>
        <begin position="175"/>
        <end position="195"/>
    </location>
</feature>
<dbReference type="GO" id="GO:0005737">
    <property type="term" value="C:cytoplasm"/>
    <property type="evidence" value="ECO:0007669"/>
    <property type="project" value="UniProtKB-SubCell"/>
</dbReference>
<dbReference type="Pfam" id="PF00567">
    <property type="entry name" value="TUDOR"/>
    <property type="match status" value="2"/>
</dbReference>
<organism evidence="6 7">
    <name type="scientific">Phlebotomus papatasi</name>
    <name type="common">Sandfly</name>
    <dbReference type="NCBI Taxonomy" id="29031"/>
    <lineage>
        <taxon>Eukaryota</taxon>
        <taxon>Metazoa</taxon>
        <taxon>Ecdysozoa</taxon>
        <taxon>Arthropoda</taxon>
        <taxon>Hexapoda</taxon>
        <taxon>Insecta</taxon>
        <taxon>Pterygota</taxon>
        <taxon>Neoptera</taxon>
        <taxon>Endopterygota</taxon>
        <taxon>Diptera</taxon>
        <taxon>Nematocera</taxon>
        <taxon>Psychodoidea</taxon>
        <taxon>Psychodidae</taxon>
        <taxon>Phlebotomus</taxon>
        <taxon>Phlebotomus</taxon>
    </lineage>
</organism>
<keyword evidence="2" id="KW-0963">Cytoplasm</keyword>
<dbReference type="EMBL" id="AJVK01020065">
    <property type="status" value="NOT_ANNOTATED_CDS"/>
    <property type="molecule type" value="Genomic_DNA"/>
</dbReference>
<evidence type="ECO:0000256" key="1">
    <source>
        <dbReference type="ARBA" id="ARBA00004496"/>
    </source>
</evidence>
<keyword evidence="4" id="KW-0221">Differentiation</keyword>
<dbReference type="InterPro" id="IPR041966">
    <property type="entry name" value="LOTUS-like"/>
</dbReference>
<dbReference type="GO" id="GO:0007283">
    <property type="term" value="P:spermatogenesis"/>
    <property type="evidence" value="ECO:0007669"/>
    <property type="project" value="UniProtKB-KW"/>
</dbReference>
<evidence type="ECO:0000256" key="3">
    <source>
        <dbReference type="ARBA" id="ARBA00022737"/>
    </source>
</evidence>
<dbReference type="PROSITE" id="PS51644">
    <property type="entry name" value="HTH_OST"/>
    <property type="match status" value="1"/>
</dbReference>
<keyword evidence="7" id="KW-1185">Reference proteome</keyword>
<comment type="subcellular location">
    <subcellularLocation>
        <location evidence="1">Cytoplasm</location>
    </subcellularLocation>
</comment>
<sequence length="830" mass="94787">MVVDKEDLVITLRALIISRPGATTLDALAKDYRTTEGESIPYRGLGYRSLEEFLSATGEFIVHNYRGETCVRAVLREEQAHLVSMIAKQKKTKTKKKNGEHIRPPFPPRHSSALRYPNIPSVPAQRPSNHIQHRMLYRPKQQDVEKRAQMVVTRPEKLIAIDPIRLPMNSGAIPKSSVNSRIARTDPKPRPEIRTVTPATQGKSLNVRINRQSSLISPPWTPSPSPPIQTPTTPVIPPVGYKEPEVPMSVTPEPEEVVLDKNTLVPIEHLANYCKYMNYSEPHYTYSCCTFKDGYRMFQCRVTIVNKTYCSYPEHCETMADAQKVAAALAINRLSLEEEVKKFPVCREDDVVIAGNLLDILKDYKHGISESAIPEYFRKKYEMSLPENWRNLLYKYSEFCVEDIAGRNIVYSKVSDRPISDVINDLDVTVFEQLQLPWGSEMWTIQITNPVSTTEIYGQIVGENYSQRLNMLMDDIEMATMNAMPPLVAIEEIQEGRIYLVTNNSNWSRVRVDSVDLNNQACRCFCIDTGEQEDYNELYECNQNYLKLPHQAICFSLAFLEDFEGNRYANQPLNDILSRSQFIARVMTTQKEFEINNNVEGEMPIKVVLMNPEFPNLENNINQTILETICNKTPPPQLERAALTLVKITYVSEGGDVFCQVKDVGLTGLTYIQRLTDSLIADEAKKHLRKPLETECPDIRYLIQDRNTGKWYRATPEVPVSLMNTLHRMYCIDFGFSMEVAEEDIYQLEPLSQALCKFPAMAIKCRLYQLQNMTEPIVARIKGLLSEDCECIMKVMVSTSAVPQVNCYMRHQGGTFFCVNESIKIEEELG</sequence>
<dbReference type="GO" id="GO:0030154">
    <property type="term" value="P:cell differentiation"/>
    <property type="evidence" value="ECO:0007669"/>
    <property type="project" value="UniProtKB-ARBA"/>
</dbReference>
<dbReference type="Gene3D" id="2.40.50.90">
    <property type="match status" value="1"/>
</dbReference>
<name>A0A1B0GLX7_PHLPP</name>
<accession>A0A1B0GLX7</accession>
<feature type="region of interest" description="Disordered" evidence="5">
    <location>
        <begin position="87"/>
        <end position="114"/>
    </location>
</feature>
<dbReference type="Gene3D" id="3.30.160.20">
    <property type="match status" value="1"/>
</dbReference>
<keyword evidence="3" id="KW-0677">Repeat</keyword>
<dbReference type="CDD" id="cd20379">
    <property type="entry name" value="Tudor_dTUD-like"/>
    <property type="match status" value="1"/>
</dbReference>
<dbReference type="EMBL" id="AJVK01020064">
    <property type="status" value="NOT_ANNOTATED_CDS"/>
    <property type="molecule type" value="Genomic_DNA"/>
</dbReference>
<dbReference type="VEuPathDB" id="VectorBase:PPAI000137"/>
<evidence type="ECO:0000256" key="2">
    <source>
        <dbReference type="ARBA" id="ARBA00022490"/>
    </source>
</evidence>
<feature type="compositionally biased region" description="Basic and acidic residues" evidence="5">
    <location>
        <begin position="183"/>
        <end position="193"/>
    </location>
</feature>
<dbReference type="VEuPathDB" id="VectorBase:PPAPM1_003911"/>
<dbReference type="AlphaFoldDB" id="A0A1B0GLX7"/>
<dbReference type="SUPFAM" id="SSF54768">
    <property type="entry name" value="dsRNA-binding domain-like"/>
    <property type="match status" value="1"/>
</dbReference>
<dbReference type="InterPro" id="IPR035437">
    <property type="entry name" value="SNase_OB-fold_sf"/>
</dbReference>